<evidence type="ECO:0000256" key="1">
    <source>
        <dbReference type="SAM" id="SignalP"/>
    </source>
</evidence>
<sequence length="285" mass="31149">MRIKKFKIIFKGALASMLLLSACQKMNRPGYSNYPKDTNPPGGPLKFYVAFDGTTTNPLMNAVDSIRANFASENPLTSIAGVNGKAVQGENKKFVKYAKPNDWADISRSFTISCWFKRNGQTKNNAGTNGPEYLMSFKASTGHWSGSSLLVFLEGDNAAGQVKVMVADKTSDSWFTWENSNTSSIPGLLDNNWHHIVLTYNSTNSIMTLYIDGVANSKTRAWGTHGGVVFDASKITEMRVGAGPGTNYDSNDWLSSTFKGGIDQVRMYSTVLTQAEITALFTGKL</sequence>
<keyword evidence="3" id="KW-1185">Reference proteome</keyword>
<dbReference type="SUPFAM" id="SSF49899">
    <property type="entry name" value="Concanavalin A-like lectins/glucanases"/>
    <property type="match status" value="1"/>
</dbReference>
<name>A0A4Q1CNF5_9BACT</name>
<keyword evidence="1" id="KW-0732">Signal</keyword>
<gene>
    <name evidence="2" type="ORF">ESA94_04440</name>
</gene>
<evidence type="ECO:0000313" key="2">
    <source>
        <dbReference type="EMBL" id="RXK62265.1"/>
    </source>
</evidence>
<dbReference type="AlphaFoldDB" id="A0A4Q1CNF5"/>
<dbReference type="Gene3D" id="2.60.120.200">
    <property type="match status" value="1"/>
</dbReference>
<comment type="caution">
    <text evidence="2">The sequence shown here is derived from an EMBL/GenBank/DDBJ whole genome shotgun (WGS) entry which is preliminary data.</text>
</comment>
<evidence type="ECO:0000313" key="3">
    <source>
        <dbReference type="Proteomes" id="UP000290204"/>
    </source>
</evidence>
<organism evidence="2 3">
    <name type="scientific">Lacibacter luteus</name>
    <dbReference type="NCBI Taxonomy" id="2508719"/>
    <lineage>
        <taxon>Bacteria</taxon>
        <taxon>Pseudomonadati</taxon>
        <taxon>Bacteroidota</taxon>
        <taxon>Chitinophagia</taxon>
        <taxon>Chitinophagales</taxon>
        <taxon>Chitinophagaceae</taxon>
        <taxon>Lacibacter</taxon>
    </lineage>
</organism>
<dbReference type="InterPro" id="IPR013320">
    <property type="entry name" value="ConA-like_dom_sf"/>
</dbReference>
<dbReference type="RefSeq" id="WP_129129636.1">
    <property type="nucleotide sequence ID" value="NZ_SDHW01000001.1"/>
</dbReference>
<reference evidence="2 3" key="1">
    <citation type="submission" date="2019-01" db="EMBL/GenBank/DDBJ databases">
        <title>Lacibacter sp. strain TTM-7.</title>
        <authorList>
            <person name="Chen W.-M."/>
        </authorList>
    </citation>
    <scope>NUCLEOTIDE SEQUENCE [LARGE SCALE GENOMIC DNA]</scope>
    <source>
        <strain evidence="2 3">TTM-7</strain>
    </source>
</reference>
<accession>A0A4Q1CNF5</accession>
<proteinExistence type="predicted"/>
<dbReference type="EMBL" id="SDHW01000001">
    <property type="protein sequence ID" value="RXK62265.1"/>
    <property type="molecule type" value="Genomic_DNA"/>
</dbReference>
<dbReference type="PROSITE" id="PS51257">
    <property type="entry name" value="PROKAR_LIPOPROTEIN"/>
    <property type="match status" value="1"/>
</dbReference>
<dbReference type="OrthoDB" id="9814380at2"/>
<feature type="chain" id="PRO_5020810683" evidence="1">
    <location>
        <begin position="28"/>
        <end position="285"/>
    </location>
</feature>
<dbReference type="GO" id="GO:0004553">
    <property type="term" value="F:hydrolase activity, hydrolyzing O-glycosyl compounds"/>
    <property type="evidence" value="ECO:0007669"/>
    <property type="project" value="UniProtKB-ARBA"/>
</dbReference>
<dbReference type="Pfam" id="PF13385">
    <property type="entry name" value="Laminin_G_3"/>
    <property type="match status" value="1"/>
</dbReference>
<feature type="signal peptide" evidence="1">
    <location>
        <begin position="1"/>
        <end position="27"/>
    </location>
</feature>
<dbReference type="Proteomes" id="UP000290204">
    <property type="component" value="Unassembled WGS sequence"/>
</dbReference>
<protein>
    <submittedName>
        <fullName evidence="2">LamG domain-containing protein</fullName>
    </submittedName>
</protein>
<dbReference type="GO" id="GO:0005975">
    <property type="term" value="P:carbohydrate metabolic process"/>
    <property type="evidence" value="ECO:0007669"/>
    <property type="project" value="UniProtKB-ARBA"/>
</dbReference>